<sequence>MTTPLPKRDERSAPKFDPKNEALLPNFFEEFERTAKAAGINEDEERMKKAVLGYLDAKTMRFWKSLDAFDDDAKTWEDFKTEILDYYPGATGTAEVTTEELVRVVETFQKKTISTTQDLAEYHREFAVVAKALRTQGTLSEILIAQHYVVPFPENIRARIDTGLYVHYPTKKVGQAYTINEIRKVVTFLLSDASAPVSSGSFRSWDRTTIPRSTTKDNVVIKTEPKDSENTLSQQVATLTQMVQQLVRDNKNREPGARESREPRTDRGCPWDGCLSKSLKDCPDLTEWVTKGKVEQNERGFVQLKGGRDLPNETKYRRGLVKTRFERYFEENPSAKTWILDIPQTPKNPLSPALAGIDISQHNAYTLHSYQGPSMLATAAAYTVKFMPNHYVMPCFSRPFPFLSRAPVHHLYMFPIFYAPSLRSSRYILPVTPVAT</sequence>
<feature type="region of interest" description="Disordered" evidence="1">
    <location>
        <begin position="247"/>
        <end position="267"/>
    </location>
</feature>
<reference evidence="2" key="1">
    <citation type="submission" date="2022-08" db="EMBL/GenBank/DDBJ databases">
        <title>A Global Phylogenomic Analysis of the Shiitake Genus Lentinula.</title>
        <authorList>
            <consortium name="DOE Joint Genome Institute"/>
            <person name="Sierra-Patev S."/>
            <person name="Min B."/>
            <person name="Naranjo-Ortiz M."/>
            <person name="Looney B."/>
            <person name="Konkel Z."/>
            <person name="Slot J.C."/>
            <person name="Sakamoto Y."/>
            <person name="Steenwyk J.L."/>
            <person name="Rokas A."/>
            <person name="Carro J."/>
            <person name="Camarero S."/>
            <person name="Ferreira P."/>
            <person name="Molpeceres G."/>
            <person name="Ruiz-Duenas F.J."/>
            <person name="Serrano A."/>
            <person name="Henrissat B."/>
            <person name="Drula E."/>
            <person name="Hughes K.W."/>
            <person name="Mata J.L."/>
            <person name="Ishikawa N.K."/>
            <person name="Vargas-Isla R."/>
            <person name="Ushijima S."/>
            <person name="Smith C.A."/>
            <person name="Ahrendt S."/>
            <person name="Andreopoulos W."/>
            <person name="He G."/>
            <person name="Labutti K."/>
            <person name="Lipzen A."/>
            <person name="Ng V."/>
            <person name="Riley R."/>
            <person name="Sandor L."/>
            <person name="Barry K."/>
            <person name="Martinez A.T."/>
            <person name="Xiao Y."/>
            <person name="Gibbons J.G."/>
            <person name="Terashima K."/>
            <person name="Grigoriev I.V."/>
            <person name="Hibbett D.S."/>
        </authorList>
    </citation>
    <scope>NUCLEOTIDE SEQUENCE</scope>
    <source>
        <strain evidence="2">RHP3577 ss4</strain>
    </source>
</reference>
<comment type="caution">
    <text evidence="2">The sequence shown here is derived from an EMBL/GenBank/DDBJ whole genome shotgun (WGS) entry which is preliminary data.</text>
</comment>
<evidence type="ECO:0008006" key="4">
    <source>
        <dbReference type="Google" id="ProtNLM"/>
    </source>
</evidence>
<organism evidence="2 3">
    <name type="scientific">Lentinula lateritia</name>
    <dbReference type="NCBI Taxonomy" id="40482"/>
    <lineage>
        <taxon>Eukaryota</taxon>
        <taxon>Fungi</taxon>
        <taxon>Dikarya</taxon>
        <taxon>Basidiomycota</taxon>
        <taxon>Agaricomycotina</taxon>
        <taxon>Agaricomycetes</taxon>
        <taxon>Agaricomycetidae</taxon>
        <taxon>Agaricales</taxon>
        <taxon>Marasmiineae</taxon>
        <taxon>Omphalotaceae</taxon>
        <taxon>Lentinula</taxon>
    </lineage>
</organism>
<proteinExistence type="predicted"/>
<evidence type="ECO:0000313" key="2">
    <source>
        <dbReference type="EMBL" id="KAJ4463399.1"/>
    </source>
</evidence>
<accession>A0ABQ8UVX2</accession>
<evidence type="ECO:0000256" key="1">
    <source>
        <dbReference type="SAM" id="MobiDB-lite"/>
    </source>
</evidence>
<feature type="compositionally biased region" description="Basic and acidic residues" evidence="1">
    <location>
        <begin position="248"/>
        <end position="267"/>
    </location>
</feature>
<keyword evidence="3" id="KW-1185">Reference proteome</keyword>
<evidence type="ECO:0000313" key="3">
    <source>
        <dbReference type="Proteomes" id="UP001150217"/>
    </source>
</evidence>
<name>A0ABQ8UVX2_9AGAR</name>
<feature type="region of interest" description="Disordered" evidence="1">
    <location>
        <begin position="1"/>
        <end position="20"/>
    </location>
</feature>
<gene>
    <name evidence="2" type="ORF">C8R41DRAFT_927479</name>
</gene>
<dbReference type="EMBL" id="JANVFT010000168">
    <property type="protein sequence ID" value="KAJ4463399.1"/>
    <property type="molecule type" value="Genomic_DNA"/>
</dbReference>
<dbReference type="Proteomes" id="UP001150217">
    <property type="component" value="Unassembled WGS sequence"/>
</dbReference>
<protein>
    <recommendedName>
        <fullName evidence="4">Retrotransposon gag domain-containing protein</fullName>
    </recommendedName>
</protein>